<keyword evidence="4" id="KW-0472">Membrane</keyword>
<evidence type="ECO:0000256" key="3">
    <source>
        <dbReference type="ARBA" id="ARBA00022989"/>
    </source>
</evidence>
<sequence>MIFGVVLLVRTIMIRRVVGAQDTDGKLLTRGIYSFCRHPIYFGIIILSLGFGLRSINLDGLIVYPLIVLANFIQAKL</sequence>
<dbReference type="EMBL" id="BART01002799">
    <property type="protein sequence ID" value="GAG68107.1"/>
    <property type="molecule type" value="Genomic_DNA"/>
</dbReference>
<evidence type="ECO:0008006" key="6">
    <source>
        <dbReference type="Google" id="ProtNLM"/>
    </source>
</evidence>
<evidence type="ECO:0000256" key="1">
    <source>
        <dbReference type="ARBA" id="ARBA00004127"/>
    </source>
</evidence>
<evidence type="ECO:0000313" key="5">
    <source>
        <dbReference type="EMBL" id="GAG68107.1"/>
    </source>
</evidence>
<comment type="subcellular location">
    <subcellularLocation>
        <location evidence="1">Endomembrane system</location>
        <topology evidence="1">Multi-pass membrane protein</topology>
    </subcellularLocation>
</comment>
<protein>
    <recommendedName>
        <fullName evidence="6">NnrU domain-containing protein</fullName>
    </recommendedName>
</protein>
<comment type="caution">
    <text evidence="5">The sequence shown here is derived from an EMBL/GenBank/DDBJ whole genome shotgun (WGS) entry which is preliminary data.</text>
</comment>
<keyword evidence="2" id="KW-0812">Transmembrane</keyword>
<evidence type="ECO:0000256" key="4">
    <source>
        <dbReference type="ARBA" id="ARBA00023136"/>
    </source>
</evidence>
<dbReference type="Pfam" id="PF04191">
    <property type="entry name" value="PEMT"/>
    <property type="match status" value="1"/>
</dbReference>
<organism evidence="5">
    <name type="scientific">marine sediment metagenome</name>
    <dbReference type="NCBI Taxonomy" id="412755"/>
    <lineage>
        <taxon>unclassified sequences</taxon>
        <taxon>metagenomes</taxon>
        <taxon>ecological metagenomes</taxon>
    </lineage>
</organism>
<gene>
    <name evidence="5" type="ORF">S01H4_08239</name>
</gene>
<reference evidence="5" key="1">
    <citation type="journal article" date="2014" name="Front. Microbiol.">
        <title>High frequency of phylogenetically diverse reductive dehalogenase-homologous genes in deep subseafloor sedimentary metagenomes.</title>
        <authorList>
            <person name="Kawai M."/>
            <person name="Futagami T."/>
            <person name="Toyoda A."/>
            <person name="Takaki Y."/>
            <person name="Nishi S."/>
            <person name="Hori S."/>
            <person name="Arai W."/>
            <person name="Tsubouchi T."/>
            <person name="Morono Y."/>
            <person name="Uchiyama I."/>
            <person name="Ito T."/>
            <person name="Fujiyama A."/>
            <person name="Inagaki F."/>
            <person name="Takami H."/>
        </authorList>
    </citation>
    <scope>NUCLEOTIDE SEQUENCE</scope>
    <source>
        <strain evidence="5">Expedition CK06-06</strain>
    </source>
</reference>
<dbReference type="GO" id="GO:0012505">
    <property type="term" value="C:endomembrane system"/>
    <property type="evidence" value="ECO:0007669"/>
    <property type="project" value="UniProtKB-SubCell"/>
</dbReference>
<evidence type="ECO:0000256" key="2">
    <source>
        <dbReference type="ARBA" id="ARBA00022692"/>
    </source>
</evidence>
<feature type="non-terminal residue" evidence="5">
    <location>
        <position position="77"/>
    </location>
</feature>
<proteinExistence type="predicted"/>
<accession>X1AE51</accession>
<name>X1AE51_9ZZZZ</name>
<dbReference type="InterPro" id="IPR007318">
    <property type="entry name" value="Phopholipid_MeTrfase"/>
</dbReference>
<dbReference type="Gene3D" id="1.20.120.1630">
    <property type="match status" value="1"/>
</dbReference>
<keyword evidence="3" id="KW-1133">Transmembrane helix</keyword>
<dbReference type="AlphaFoldDB" id="X1AE51"/>